<proteinExistence type="predicted"/>
<feature type="region of interest" description="Disordered" evidence="5">
    <location>
        <begin position="930"/>
        <end position="956"/>
    </location>
</feature>
<feature type="domain" description="Gram-positive cocci surface proteins LPxTG" evidence="8">
    <location>
        <begin position="952"/>
        <end position="985"/>
    </location>
</feature>
<organism evidence="10 11">
    <name type="scientific">Agrococcus casei LMG 22410</name>
    <dbReference type="NCBI Taxonomy" id="1255656"/>
    <lineage>
        <taxon>Bacteria</taxon>
        <taxon>Bacillati</taxon>
        <taxon>Actinomycetota</taxon>
        <taxon>Actinomycetes</taxon>
        <taxon>Micrococcales</taxon>
        <taxon>Microbacteriaceae</taxon>
        <taxon>Agrococcus</taxon>
    </lineage>
</organism>
<evidence type="ECO:0000256" key="6">
    <source>
        <dbReference type="SAM" id="Phobius"/>
    </source>
</evidence>
<feature type="signal peptide" evidence="7">
    <location>
        <begin position="1"/>
        <end position="33"/>
    </location>
</feature>
<dbReference type="Gene3D" id="3.60.10.10">
    <property type="entry name" value="Endonuclease/exonuclease/phosphatase"/>
    <property type="match status" value="1"/>
</dbReference>
<feature type="compositionally biased region" description="Acidic residues" evidence="5">
    <location>
        <begin position="930"/>
        <end position="949"/>
    </location>
</feature>
<dbReference type="InterPro" id="IPR047971">
    <property type="entry name" value="ExeM-like"/>
</dbReference>
<dbReference type="SUPFAM" id="SSF56219">
    <property type="entry name" value="DNase I-like"/>
    <property type="match status" value="1"/>
</dbReference>
<reference evidence="10 11" key="1">
    <citation type="submission" date="2017-02" db="EMBL/GenBank/DDBJ databases">
        <authorList>
            <person name="Peterson S.W."/>
        </authorList>
    </citation>
    <scope>NUCLEOTIDE SEQUENCE [LARGE SCALE GENOMIC DNA]</scope>
    <source>
        <strain evidence="10 11">LMG 22410</strain>
    </source>
</reference>
<dbReference type="NCBIfam" id="TIGR01167">
    <property type="entry name" value="LPXTG_anchor"/>
    <property type="match status" value="1"/>
</dbReference>
<feature type="transmembrane region" description="Helical" evidence="6">
    <location>
        <begin position="960"/>
        <end position="980"/>
    </location>
</feature>
<dbReference type="InterPro" id="IPR005135">
    <property type="entry name" value="Endo/exonuclease/phosphatase"/>
</dbReference>
<keyword evidence="1" id="KW-0134">Cell wall</keyword>
<keyword evidence="6" id="KW-0812">Transmembrane</keyword>
<dbReference type="Proteomes" id="UP000195787">
    <property type="component" value="Unassembled WGS sequence"/>
</dbReference>
<protein>
    <submittedName>
        <fullName evidence="10">5'-nucleotidase</fullName>
        <ecNumber evidence="10">3.1.3.5</ecNumber>
    </submittedName>
</protein>
<evidence type="ECO:0000256" key="3">
    <source>
        <dbReference type="ARBA" id="ARBA00022729"/>
    </source>
</evidence>
<feature type="region of interest" description="Disordered" evidence="5">
    <location>
        <begin position="661"/>
        <end position="683"/>
    </location>
</feature>
<name>A0A1R4GJJ8_9MICO</name>
<keyword evidence="3 7" id="KW-0732">Signal</keyword>
<dbReference type="CDD" id="cd10283">
    <property type="entry name" value="MnuA_DNase1-like"/>
    <property type="match status" value="1"/>
</dbReference>
<evidence type="ECO:0000259" key="9">
    <source>
        <dbReference type="PROSITE" id="PS51841"/>
    </source>
</evidence>
<dbReference type="PANTHER" id="PTHR42834:SF1">
    <property type="entry name" value="ENDONUCLEASE_EXONUCLEASE_PHOSPHATASE FAMILY PROTEIN (AFU_ORTHOLOGUE AFUA_3G09210)"/>
    <property type="match status" value="1"/>
</dbReference>
<feature type="chain" id="PRO_5038749227" evidence="7">
    <location>
        <begin position="34"/>
        <end position="985"/>
    </location>
</feature>
<dbReference type="InterPro" id="IPR036691">
    <property type="entry name" value="Endo/exonu/phosph_ase_sf"/>
</dbReference>
<dbReference type="NCBIfam" id="NF033681">
    <property type="entry name" value="ExeM_NucH_DNase"/>
    <property type="match status" value="1"/>
</dbReference>
<dbReference type="AlphaFoldDB" id="A0A1R4GJJ8"/>
<sequence length="985" mass="102715">MIHVRTLTKKLGIVALSATVAASGLTAITPAPAAQAAPSTGLVISEAYGGGGNGGAKFNQDFIELYNFSAAEVSLDGVTVSYYSSSGNLGASTELEGSLQPGEHYLVGAAYGSNRDLPSFESDATFNAAMSGSKGSVEIAAGDTVIDLVGWGDAALFEGAPAHGTSNSVSVARVDPASDTDDNSVDFATGEPTPQGLAEDGTEEPPVDPPADPETATISEIQGEGAETPFMDQPVITQGIVTAVYTGQGSKNGFNIQEPGVVDIASHAASTGVFVYGSSHAESVQIGDSVEVHGTATEYYDVTQIEASSVTALGESLGEATAVELAEWPTEEEVRELFEGMLLAPQGTYTVSNNYALNQYGEVGLAFGDSALVQPTEVGAPGSDAAYAQAEANAAASVLLDDGQTWDYMSNDAAKDSPLPYLTLETPVTIGAVAAFTDGVVLDYSHGTWRFQPTQPVHGTENAPVAFSDVREQAPEDVGGDITIGTFNVLNYFTTLGDTEAGCEAYEDRDGNPIATDYCTPRGAYDAENFERQQAKIVTAINTLDASVVALEEIEDSSDFGNDRDASIEHLVGELNAAADEDRWAFVPSPEWIPATGDDVIRTGYIYKPAEVSYIEGSAELLDDAAFENARAPFAALFAPADEALSGNEFLVIANHFKSKGGSGDGDNANRDDELGPAHAVGGWNGDRVRQAEAVVEFADTLEQQHGTDLVFITGDLNSYAQEDPVTTILNAGYTNLTAGGPEYSYAFGGMVGSLDHVLASEAATALVTGADLWTINAYEPVALEYSRHNYNVAQLYAADQFRSSDHNPALVGVSFAEDDDIEADEPLLVIEQEQYTQTESIDGVSYAATGLREGTAVVELIDAGGSVSVIEGAAQTEAGALAGEVSYETEAGERLRMPVGTYTLRVTQEGSGGAESIVLEAAFEVVADETGDDGTGDDGSFDGDEDGQPDLPETGFDGGLAPFVLALALMLGGTGFVLLRRRNA</sequence>
<evidence type="ECO:0000259" key="8">
    <source>
        <dbReference type="PROSITE" id="PS50847"/>
    </source>
</evidence>
<dbReference type="Pfam" id="PF03372">
    <property type="entry name" value="Exo_endo_phos"/>
    <property type="match status" value="1"/>
</dbReference>
<dbReference type="InterPro" id="IPR001322">
    <property type="entry name" value="Lamin_tail_dom"/>
</dbReference>
<feature type="region of interest" description="Disordered" evidence="5">
    <location>
        <begin position="162"/>
        <end position="212"/>
    </location>
</feature>
<dbReference type="EMBL" id="FUHU01000045">
    <property type="protein sequence ID" value="SJM68391.1"/>
    <property type="molecule type" value="Genomic_DNA"/>
</dbReference>
<dbReference type="PROSITE" id="PS50847">
    <property type="entry name" value="GRAM_POS_ANCHORING"/>
    <property type="match status" value="1"/>
</dbReference>
<keyword evidence="6" id="KW-1133">Transmembrane helix</keyword>
<gene>
    <name evidence="10" type="ORF">CZ674_12570</name>
</gene>
<dbReference type="CDD" id="cd04486">
    <property type="entry name" value="YhcR_OBF_like"/>
    <property type="match status" value="1"/>
</dbReference>
<evidence type="ECO:0000313" key="11">
    <source>
        <dbReference type="Proteomes" id="UP000195787"/>
    </source>
</evidence>
<evidence type="ECO:0000256" key="2">
    <source>
        <dbReference type="ARBA" id="ARBA00022525"/>
    </source>
</evidence>
<dbReference type="InterPro" id="IPR019931">
    <property type="entry name" value="LPXTG_anchor"/>
</dbReference>
<keyword evidence="4" id="KW-0572">Peptidoglycan-anchor</keyword>
<keyword evidence="6" id="KW-0472">Membrane</keyword>
<dbReference type="PANTHER" id="PTHR42834">
    <property type="entry name" value="ENDONUCLEASE/EXONUCLEASE/PHOSPHATASE FAMILY PROTEIN (AFU_ORTHOLOGUE AFUA_3G09210)"/>
    <property type="match status" value="1"/>
</dbReference>
<evidence type="ECO:0000313" key="10">
    <source>
        <dbReference type="EMBL" id="SJM68391.1"/>
    </source>
</evidence>
<dbReference type="EC" id="3.1.3.5" evidence="10"/>
<keyword evidence="10" id="KW-0378">Hydrolase</keyword>
<dbReference type="GO" id="GO:0008253">
    <property type="term" value="F:5'-nucleotidase activity"/>
    <property type="evidence" value="ECO:0007669"/>
    <property type="project" value="UniProtKB-EC"/>
</dbReference>
<evidence type="ECO:0000256" key="7">
    <source>
        <dbReference type="SAM" id="SignalP"/>
    </source>
</evidence>
<keyword evidence="11" id="KW-1185">Reference proteome</keyword>
<evidence type="ECO:0000256" key="5">
    <source>
        <dbReference type="SAM" id="MobiDB-lite"/>
    </source>
</evidence>
<keyword evidence="2" id="KW-0964">Secreted</keyword>
<evidence type="ECO:0000256" key="4">
    <source>
        <dbReference type="ARBA" id="ARBA00023088"/>
    </source>
</evidence>
<accession>A0A1R4GJJ8</accession>
<evidence type="ECO:0000256" key="1">
    <source>
        <dbReference type="ARBA" id="ARBA00022512"/>
    </source>
</evidence>
<dbReference type="Pfam" id="PF00932">
    <property type="entry name" value="LTD"/>
    <property type="match status" value="1"/>
</dbReference>
<dbReference type="PROSITE" id="PS51841">
    <property type="entry name" value="LTD"/>
    <property type="match status" value="1"/>
</dbReference>
<feature type="domain" description="LTD" evidence="9">
    <location>
        <begin position="31"/>
        <end position="153"/>
    </location>
</feature>